<feature type="transmembrane region" description="Helical" evidence="10">
    <location>
        <begin position="6"/>
        <end position="22"/>
    </location>
</feature>
<gene>
    <name evidence="11" type="primary">yajC</name>
    <name evidence="11" type="ORF">HMPREF9429_00015</name>
</gene>
<dbReference type="OrthoDB" id="9800132at2"/>
<evidence type="ECO:0000256" key="8">
    <source>
        <dbReference type="ARBA" id="ARBA00023010"/>
    </source>
</evidence>
<evidence type="ECO:0000256" key="4">
    <source>
        <dbReference type="ARBA" id="ARBA00022475"/>
    </source>
</evidence>
<dbReference type="AlphaFoldDB" id="E2Z9B7"/>
<dbReference type="GO" id="GO:0005886">
    <property type="term" value="C:plasma membrane"/>
    <property type="evidence" value="ECO:0007669"/>
    <property type="project" value="UniProtKB-SubCell"/>
</dbReference>
<evidence type="ECO:0000313" key="11">
    <source>
        <dbReference type="EMBL" id="EFQ05096.1"/>
    </source>
</evidence>
<evidence type="ECO:0000313" key="12">
    <source>
        <dbReference type="Proteomes" id="UP000003195"/>
    </source>
</evidence>
<proteinExistence type="inferred from homology"/>
<dbReference type="Pfam" id="PF02699">
    <property type="entry name" value="YajC"/>
    <property type="match status" value="1"/>
</dbReference>
<dbReference type="RefSeq" id="WP_006940696.1">
    <property type="nucleotide sequence ID" value="NZ_GL538175.1"/>
</dbReference>
<dbReference type="PRINTS" id="PR01853">
    <property type="entry name" value="YAJCTRNLCASE"/>
</dbReference>
<protein>
    <submittedName>
        <fullName evidence="11">Preprotein translocase, YajC subunit</fullName>
    </submittedName>
</protein>
<dbReference type="eggNOG" id="COG1862">
    <property type="taxonomic scope" value="Bacteria"/>
</dbReference>
<dbReference type="InterPro" id="IPR003849">
    <property type="entry name" value="Preprotein_translocase_YajC"/>
</dbReference>
<comment type="caution">
    <text evidence="11">The sequence shown here is derived from an EMBL/GenBank/DDBJ whole genome shotgun (WGS) entry which is preliminary data.</text>
</comment>
<dbReference type="HOGENOM" id="CLU_116157_5_2_9"/>
<comment type="similarity">
    <text evidence="2">Belongs to the YajC family.</text>
</comment>
<evidence type="ECO:0000256" key="6">
    <source>
        <dbReference type="ARBA" id="ARBA00022927"/>
    </source>
</evidence>
<keyword evidence="3" id="KW-0813">Transport</keyword>
<dbReference type="PANTHER" id="PTHR33909:SF1">
    <property type="entry name" value="SEC TRANSLOCON ACCESSORY COMPLEX SUBUNIT YAJC"/>
    <property type="match status" value="1"/>
</dbReference>
<keyword evidence="8" id="KW-0811">Translocation</keyword>
<organism evidence="11 12">
    <name type="scientific">Megasphaera micronuciformis F0359</name>
    <dbReference type="NCBI Taxonomy" id="706434"/>
    <lineage>
        <taxon>Bacteria</taxon>
        <taxon>Bacillati</taxon>
        <taxon>Bacillota</taxon>
        <taxon>Negativicutes</taxon>
        <taxon>Veillonellales</taxon>
        <taxon>Veillonellaceae</taxon>
        <taxon>Megasphaera</taxon>
    </lineage>
</organism>
<dbReference type="STRING" id="706434.HMPREF9429_00015"/>
<evidence type="ECO:0000256" key="3">
    <source>
        <dbReference type="ARBA" id="ARBA00022448"/>
    </source>
</evidence>
<keyword evidence="5 10" id="KW-0812">Transmembrane</keyword>
<keyword evidence="7 10" id="KW-1133">Transmembrane helix</keyword>
<sequence>MEQMQSFAPIILMVVIFYFMLWRPQKKQQKRRQEMLNSMKTGAKVITIGGIYGTIVELHEDYAMLRIAEKTEVKITRQSISQVLGKKEGE</sequence>
<evidence type="ECO:0000256" key="1">
    <source>
        <dbReference type="ARBA" id="ARBA00004162"/>
    </source>
</evidence>
<keyword evidence="4" id="KW-1003">Cell membrane</keyword>
<keyword evidence="9 10" id="KW-0472">Membrane</keyword>
<reference evidence="11 12" key="1">
    <citation type="submission" date="2010-08" db="EMBL/GenBank/DDBJ databases">
        <authorList>
            <person name="Weinstock G."/>
            <person name="Sodergren E."/>
            <person name="Clifton S."/>
            <person name="Fulton L."/>
            <person name="Fulton B."/>
            <person name="Courtney L."/>
            <person name="Fronick C."/>
            <person name="Harrison M."/>
            <person name="Strong C."/>
            <person name="Farmer C."/>
            <person name="Delahaunty K."/>
            <person name="Markovic C."/>
            <person name="Hall O."/>
            <person name="Minx P."/>
            <person name="Tomlinson C."/>
            <person name="Mitreva M."/>
            <person name="Hou S."/>
            <person name="Chen J."/>
            <person name="Wollam A."/>
            <person name="Pepin K.H."/>
            <person name="Johnson M."/>
            <person name="Bhonagiri V."/>
            <person name="Zhang X."/>
            <person name="Suruliraj S."/>
            <person name="Warren W."/>
            <person name="Chinwalla A."/>
            <person name="Mardis E.R."/>
            <person name="Wilson R.K."/>
        </authorList>
    </citation>
    <scope>NUCLEOTIDE SEQUENCE [LARGE SCALE GENOMIC DNA]</scope>
    <source>
        <strain evidence="11 12">F0359</strain>
    </source>
</reference>
<evidence type="ECO:0000256" key="2">
    <source>
        <dbReference type="ARBA" id="ARBA00006742"/>
    </source>
</evidence>
<evidence type="ECO:0000256" key="5">
    <source>
        <dbReference type="ARBA" id="ARBA00022692"/>
    </source>
</evidence>
<evidence type="ECO:0000256" key="9">
    <source>
        <dbReference type="ARBA" id="ARBA00023136"/>
    </source>
</evidence>
<dbReference type="PANTHER" id="PTHR33909">
    <property type="entry name" value="SEC TRANSLOCON ACCESSORY COMPLEX SUBUNIT YAJC"/>
    <property type="match status" value="1"/>
</dbReference>
<dbReference type="SMART" id="SM01323">
    <property type="entry name" value="YajC"/>
    <property type="match status" value="1"/>
</dbReference>
<dbReference type="NCBIfam" id="TIGR00739">
    <property type="entry name" value="yajC"/>
    <property type="match status" value="1"/>
</dbReference>
<keyword evidence="6" id="KW-0653">Protein transport</keyword>
<dbReference type="GO" id="GO:0015031">
    <property type="term" value="P:protein transport"/>
    <property type="evidence" value="ECO:0007669"/>
    <property type="project" value="UniProtKB-KW"/>
</dbReference>
<keyword evidence="12" id="KW-1185">Reference proteome</keyword>
<comment type="subcellular location">
    <subcellularLocation>
        <location evidence="1">Cell membrane</location>
        <topology evidence="1">Single-pass membrane protein</topology>
    </subcellularLocation>
</comment>
<dbReference type="EMBL" id="AECS01000001">
    <property type="protein sequence ID" value="EFQ05096.1"/>
    <property type="molecule type" value="Genomic_DNA"/>
</dbReference>
<accession>E2Z9B7</accession>
<name>E2Z9B7_9FIRM</name>
<evidence type="ECO:0000256" key="7">
    <source>
        <dbReference type="ARBA" id="ARBA00022989"/>
    </source>
</evidence>
<evidence type="ECO:0000256" key="10">
    <source>
        <dbReference type="SAM" id="Phobius"/>
    </source>
</evidence>
<dbReference type="Proteomes" id="UP000003195">
    <property type="component" value="Unassembled WGS sequence"/>
</dbReference>